<feature type="transmembrane region" description="Helical" evidence="1">
    <location>
        <begin position="86"/>
        <end position="109"/>
    </location>
</feature>
<keyword evidence="1" id="KW-1133">Transmembrane helix</keyword>
<organism evidence="2 3">
    <name type="scientific">Zhenhengia yiwuensis</name>
    <dbReference type="NCBI Taxonomy" id="2763666"/>
    <lineage>
        <taxon>Bacteria</taxon>
        <taxon>Bacillati</taxon>
        <taxon>Bacillota</taxon>
        <taxon>Clostridia</taxon>
        <taxon>Lachnospirales</taxon>
        <taxon>Lachnospiraceae</taxon>
        <taxon>Zhenhengia</taxon>
    </lineage>
</organism>
<evidence type="ECO:0000313" key="2">
    <source>
        <dbReference type="EMBL" id="MBC8580093.1"/>
    </source>
</evidence>
<gene>
    <name evidence="2" type="ORF">H8718_11225</name>
</gene>
<sequence length="214" mass="24412">MFAEIKLELNHGKKIYIFEVLSILAFVLFLVLGAKIPVFTTTPLGNIIMFGWMLINAVVLVVYEMNDFTKLLVERKKPSKNVVRNLLIKVFFFVTIFMINIFPITVIMMLTGMKLGIDVSVPFLSLMVGFFIIVLARKGIPSIKMLTFLGTLWFITTFSVLYLVYPLLYMGILSLLKQEMVASTFSSILVFGAGIFLFYQLIKKLKNILEPNKK</sequence>
<dbReference type="RefSeq" id="WP_249332967.1">
    <property type="nucleotide sequence ID" value="NZ_JACRSY010000016.1"/>
</dbReference>
<evidence type="ECO:0000256" key="1">
    <source>
        <dbReference type="SAM" id="Phobius"/>
    </source>
</evidence>
<feature type="transmembrane region" description="Helical" evidence="1">
    <location>
        <begin position="180"/>
        <end position="199"/>
    </location>
</feature>
<evidence type="ECO:0000313" key="3">
    <source>
        <dbReference type="Proteomes" id="UP000655830"/>
    </source>
</evidence>
<dbReference type="AlphaFoldDB" id="A0A926EGY2"/>
<feature type="transmembrane region" description="Helical" evidence="1">
    <location>
        <begin position="15"/>
        <end position="38"/>
    </location>
</feature>
<feature type="transmembrane region" description="Helical" evidence="1">
    <location>
        <begin position="148"/>
        <end position="168"/>
    </location>
</feature>
<keyword evidence="1" id="KW-0812">Transmembrane</keyword>
<comment type="caution">
    <text evidence="2">The sequence shown here is derived from an EMBL/GenBank/DDBJ whole genome shotgun (WGS) entry which is preliminary data.</text>
</comment>
<reference evidence="2" key="1">
    <citation type="submission" date="2020-08" db="EMBL/GenBank/DDBJ databases">
        <title>Genome public.</title>
        <authorList>
            <person name="Liu C."/>
            <person name="Sun Q."/>
        </authorList>
    </citation>
    <scope>NUCLEOTIDE SEQUENCE</scope>
    <source>
        <strain evidence="2">NSJ-12</strain>
    </source>
</reference>
<proteinExistence type="predicted"/>
<dbReference type="Proteomes" id="UP000655830">
    <property type="component" value="Unassembled WGS sequence"/>
</dbReference>
<protein>
    <submittedName>
        <fullName evidence="2">Uncharacterized protein</fullName>
    </submittedName>
</protein>
<dbReference type="EMBL" id="JACRSY010000016">
    <property type="protein sequence ID" value="MBC8580093.1"/>
    <property type="molecule type" value="Genomic_DNA"/>
</dbReference>
<keyword evidence="3" id="KW-1185">Reference proteome</keyword>
<accession>A0A926EGY2</accession>
<feature type="transmembrane region" description="Helical" evidence="1">
    <location>
        <begin position="115"/>
        <end position="136"/>
    </location>
</feature>
<feature type="transmembrane region" description="Helical" evidence="1">
    <location>
        <begin position="44"/>
        <end position="65"/>
    </location>
</feature>
<keyword evidence="1" id="KW-0472">Membrane</keyword>
<name>A0A926EGY2_9FIRM</name>